<reference evidence="2" key="1">
    <citation type="journal article" date="2012" name="Nature">
        <title>The tomato genome sequence provides insights into fleshy fruit evolution.</title>
        <authorList>
            <consortium name="Tomato Genome Consortium"/>
        </authorList>
    </citation>
    <scope>NUCLEOTIDE SEQUENCE [LARGE SCALE GENOMIC DNA]</scope>
    <source>
        <strain evidence="2">cv. Heinz 1706</strain>
    </source>
</reference>
<name>A0A3Q7ENF5_SOLLC</name>
<reference evidence="2" key="2">
    <citation type="submission" date="2019-01" db="UniProtKB">
        <authorList>
            <consortium name="EnsemblPlants"/>
        </authorList>
    </citation>
    <scope>IDENTIFICATION</scope>
    <source>
        <strain evidence="2">cv. Heinz 1706</strain>
    </source>
</reference>
<evidence type="ECO:0000313" key="3">
    <source>
        <dbReference type="Proteomes" id="UP000004994"/>
    </source>
</evidence>
<dbReference type="Proteomes" id="UP000004994">
    <property type="component" value="Chromosome 1"/>
</dbReference>
<keyword evidence="3" id="KW-1185">Reference proteome</keyword>
<dbReference type="AlphaFoldDB" id="A0A3Q7ENF5"/>
<feature type="region of interest" description="Disordered" evidence="1">
    <location>
        <begin position="53"/>
        <end position="73"/>
    </location>
</feature>
<protein>
    <submittedName>
        <fullName evidence="2">Uncharacterized protein</fullName>
    </submittedName>
</protein>
<organism evidence="2">
    <name type="scientific">Solanum lycopersicum</name>
    <name type="common">Tomato</name>
    <name type="synonym">Lycopersicon esculentum</name>
    <dbReference type="NCBI Taxonomy" id="4081"/>
    <lineage>
        <taxon>Eukaryota</taxon>
        <taxon>Viridiplantae</taxon>
        <taxon>Streptophyta</taxon>
        <taxon>Embryophyta</taxon>
        <taxon>Tracheophyta</taxon>
        <taxon>Spermatophyta</taxon>
        <taxon>Magnoliopsida</taxon>
        <taxon>eudicotyledons</taxon>
        <taxon>Gunneridae</taxon>
        <taxon>Pentapetalae</taxon>
        <taxon>asterids</taxon>
        <taxon>lamiids</taxon>
        <taxon>Solanales</taxon>
        <taxon>Solanaceae</taxon>
        <taxon>Solanoideae</taxon>
        <taxon>Solaneae</taxon>
        <taxon>Solanum</taxon>
        <taxon>Solanum subgen. Lycopersicon</taxon>
    </lineage>
</organism>
<sequence>MAYPWQLMEETTLSYDRTLLIHDQKTTLDKISRGEFSGKLQLKGYSDFLLHKTPDLANDPEERAKLRHKPLQD</sequence>
<evidence type="ECO:0000256" key="1">
    <source>
        <dbReference type="SAM" id="MobiDB-lite"/>
    </source>
</evidence>
<dbReference type="InParanoid" id="A0A3Q7ENF5"/>
<dbReference type="Gramene" id="Solyc01g099485.1.1">
    <property type="protein sequence ID" value="Solyc01g099485.1.1"/>
    <property type="gene ID" value="Solyc01g099485.1"/>
</dbReference>
<evidence type="ECO:0000313" key="2">
    <source>
        <dbReference type="EnsemblPlants" id="Solyc01g099485.1.1"/>
    </source>
</evidence>
<proteinExistence type="predicted"/>
<accession>A0A3Q7ENF5</accession>
<dbReference type="EnsemblPlants" id="Solyc01g099485.1.1">
    <property type="protein sequence ID" value="Solyc01g099485.1.1"/>
    <property type="gene ID" value="Solyc01g099485.1"/>
</dbReference>